<dbReference type="PROSITE" id="PS51257">
    <property type="entry name" value="PROKAR_LIPOPROTEIN"/>
    <property type="match status" value="1"/>
</dbReference>
<evidence type="ECO:0000313" key="2">
    <source>
        <dbReference type="Proteomes" id="UP000249091"/>
    </source>
</evidence>
<dbReference type="KEGG" id="rcr:NCTC10994_00516"/>
<dbReference type="InterPro" id="IPR051200">
    <property type="entry name" value="Host-pathogen_enzymatic-act"/>
</dbReference>
<dbReference type="STRING" id="1219011.GCA_001895045_00236"/>
<dbReference type="PANTHER" id="PTHR47197:SF3">
    <property type="entry name" value="DIHYDRO-HEME D1 DEHYDROGENASE"/>
    <property type="match status" value="1"/>
</dbReference>
<name>A0A2X4WPA1_9NOCA</name>
<sequence>MDRPGIRGTALVLGVAVAVLTGCSAEDASETIQTIEPATPAVAPSVTPTPAGTVRPLDYRVDDLIVGETGTLAALADEGTRLLLLDDPAAEPQVVTLPAEAATLVAGPGGTILAPASGVVAQIDTSDGTVAEVPVDADAVSAAVLGDGRWAVGTSDGRVLIVDPGTSEVAETIGGLASADLIAVSGDSVAALDRRQTSLTSIDIADAHLGAALRAGRGATQLTTDPYGRVIVTDTTGDELLVYTIDELILRQRYPVGPAPYAVAYDDQRDLVWVTLTGSNEVVGYDLSTGTAEERHRFATVRQPNSVAVDPADGTLVIASATGDGLQRIPIEG</sequence>
<gene>
    <name evidence="1" type="ORF">NCTC10994_00516</name>
</gene>
<dbReference type="Gene3D" id="2.130.10.10">
    <property type="entry name" value="YVTN repeat-like/Quinoprotein amine dehydrogenase"/>
    <property type="match status" value="1"/>
</dbReference>
<dbReference type="Proteomes" id="UP000249091">
    <property type="component" value="Chromosome 1"/>
</dbReference>
<protein>
    <submittedName>
        <fullName evidence="1">Lipoprotein</fullName>
    </submittedName>
</protein>
<dbReference type="RefSeq" id="WP_072698240.1">
    <property type="nucleotide sequence ID" value="NZ_JAFBBL010000001.1"/>
</dbReference>
<dbReference type="SUPFAM" id="SSF101898">
    <property type="entry name" value="NHL repeat"/>
    <property type="match status" value="1"/>
</dbReference>
<dbReference type="EMBL" id="LS483468">
    <property type="protein sequence ID" value="SQI28765.1"/>
    <property type="molecule type" value="Genomic_DNA"/>
</dbReference>
<proteinExistence type="predicted"/>
<dbReference type="PANTHER" id="PTHR47197">
    <property type="entry name" value="PROTEIN NIRF"/>
    <property type="match status" value="1"/>
</dbReference>
<organism evidence="1 2">
    <name type="scientific">Rhodococcus coprophilus</name>
    <dbReference type="NCBI Taxonomy" id="38310"/>
    <lineage>
        <taxon>Bacteria</taxon>
        <taxon>Bacillati</taxon>
        <taxon>Actinomycetota</taxon>
        <taxon>Actinomycetes</taxon>
        <taxon>Mycobacteriales</taxon>
        <taxon>Nocardiaceae</taxon>
        <taxon>Rhodococcus</taxon>
    </lineage>
</organism>
<accession>A0A2X4WPA1</accession>
<reference evidence="1 2" key="1">
    <citation type="submission" date="2018-06" db="EMBL/GenBank/DDBJ databases">
        <authorList>
            <consortium name="Pathogen Informatics"/>
            <person name="Doyle S."/>
        </authorList>
    </citation>
    <scope>NUCLEOTIDE SEQUENCE [LARGE SCALE GENOMIC DNA]</scope>
    <source>
        <strain evidence="1 2">NCTC10994</strain>
    </source>
</reference>
<evidence type="ECO:0000313" key="1">
    <source>
        <dbReference type="EMBL" id="SQI28765.1"/>
    </source>
</evidence>
<dbReference type="AlphaFoldDB" id="A0A2X4WPA1"/>
<dbReference type="InterPro" id="IPR015943">
    <property type="entry name" value="WD40/YVTN_repeat-like_dom_sf"/>
</dbReference>
<keyword evidence="2" id="KW-1185">Reference proteome</keyword>
<keyword evidence="1" id="KW-0449">Lipoprotein</keyword>